<dbReference type="InterPro" id="IPR036390">
    <property type="entry name" value="WH_DNA-bd_sf"/>
</dbReference>
<protein>
    <recommendedName>
        <fullName evidence="9">Rad21/Rec8-like protein N-terminal domain-containing protein</fullName>
    </recommendedName>
</protein>
<dbReference type="GO" id="GO:0005634">
    <property type="term" value="C:nucleus"/>
    <property type="evidence" value="ECO:0007669"/>
    <property type="project" value="UniProtKB-SubCell"/>
</dbReference>
<name>A0A8H5EU45_9AGAR</name>
<dbReference type="InterPro" id="IPR039781">
    <property type="entry name" value="Rad21/Rec8-like"/>
</dbReference>
<evidence type="ECO:0000256" key="2">
    <source>
        <dbReference type="ARBA" id="ARBA00009870"/>
    </source>
</evidence>
<dbReference type="GO" id="GO:0007062">
    <property type="term" value="P:sister chromatid cohesion"/>
    <property type="evidence" value="ECO:0007669"/>
    <property type="project" value="InterPro"/>
</dbReference>
<dbReference type="Gene3D" id="1.10.10.580">
    <property type="entry name" value="Structural maintenance of chromosome 1. Chain E"/>
    <property type="match status" value="1"/>
</dbReference>
<dbReference type="PANTHER" id="PTHR12585">
    <property type="entry name" value="SCC1 / RAD21 FAMILY MEMBER"/>
    <property type="match status" value="1"/>
</dbReference>
<dbReference type="OrthoDB" id="10071381at2759"/>
<feature type="region of interest" description="Disordered" evidence="4">
    <location>
        <begin position="550"/>
        <end position="571"/>
    </location>
</feature>
<gene>
    <name evidence="7" type="ORF">D9619_003276</name>
</gene>
<dbReference type="AlphaFoldDB" id="A0A8H5EU45"/>
<dbReference type="InterPro" id="IPR006910">
    <property type="entry name" value="Rad21_Rec8_N"/>
</dbReference>
<comment type="caution">
    <text evidence="7">The sequence shown here is derived from an EMBL/GenBank/DDBJ whole genome shotgun (WGS) entry which is preliminary data.</text>
</comment>
<keyword evidence="3" id="KW-0539">Nucleus</keyword>
<evidence type="ECO:0000259" key="5">
    <source>
        <dbReference type="Pfam" id="PF04824"/>
    </source>
</evidence>
<dbReference type="SUPFAM" id="SSF46785">
    <property type="entry name" value="Winged helix' DNA-binding domain"/>
    <property type="match status" value="1"/>
</dbReference>
<evidence type="ECO:0000313" key="8">
    <source>
        <dbReference type="Proteomes" id="UP000567179"/>
    </source>
</evidence>
<dbReference type="Pfam" id="PF04825">
    <property type="entry name" value="Rad21_Rec8_N"/>
    <property type="match status" value="1"/>
</dbReference>
<dbReference type="EMBL" id="JAACJJ010000056">
    <property type="protein sequence ID" value="KAF5312434.1"/>
    <property type="molecule type" value="Genomic_DNA"/>
</dbReference>
<proteinExistence type="inferred from homology"/>
<evidence type="ECO:0000256" key="1">
    <source>
        <dbReference type="ARBA" id="ARBA00004123"/>
    </source>
</evidence>
<feature type="domain" description="Rad21/Rec8-like protein N-terminal" evidence="6">
    <location>
        <begin position="1"/>
        <end position="104"/>
    </location>
</feature>
<evidence type="ECO:0000256" key="4">
    <source>
        <dbReference type="SAM" id="MobiDB-lite"/>
    </source>
</evidence>
<reference evidence="7 8" key="1">
    <citation type="journal article" date="2020" name="ISME J.">
        <title>Uncovering the hidden diversity of litter-decomposition mechanisms in mushroom-forming fungi.</title>
        <authorList>
            <person name="Floudas D."/>
            <person name="Bentzer J."/>
            <person name="Ahren D."/>
            <person name="Johansson T."/>
            <person name="Persson P."/>
            <person name="Tunlid A."/>
        </authorList>
    </citation>
    <scope>NUCLEOTIDE SEQUENCE [LARGE SCALE GENOMIC DNA]</scope>
    <source>
        <strain evidence="7 8">CBS 101986</strain>
    </source>
</reference>
<evidence type="ECO:0008006" key="9">
    <source>
        <dbReference type="Google" id="ProtNLM"/>
    </source>
</evidence>
<dbReference type="GO" id="GO:1990414">
    <property type="term" value="P:replication-born double-strand break repair via sister chromatid exchange"/>
    <property type="evidence" value="ECO:0007669"/>
    <property type="project" value="TreeGrafter"/>
</dbReference>
<feature type="domain" description="Rad21/Rec8-like protein C-terminal eukaryotic" evidence="5">
    <location>
        <begin position="675"/>
        <end position="712"/>
    </location>
</feature>
<dbReference type="GO" id="GO:0008278">
    <property type="term" value="C:cohesin complex"/>
    <property type="evidence" value="ECO:0007669"/>
    <property type="project" value="InterPro"/>
</dbReference>
<dbReference type="Proteomes" id="UP000567179">
    <property type="component" value="Unassembled WGS sequence"/>
</dbReference>
<dbReference type="InterPro" id="IPR023093">
    <property type="entry name" value="ScpA-like_C"/>
</dbReference>
<feature type="region of interest" description="Disordered" evidence="4">
    <location>
        <begin position="446"/>
        <end position="468"/>
    </location>
</feature>
<organism evidence="7 8">
    <name type="scientific">Psilocybe cf. subviscida</name>
    <dbReference type="NCBI Taxonomy" id="2480587"/>
    <lineage>
        <taxon>Eukaryota</taxon>
        <taxon>Fungi</taxon>
        <taxon>Dikarya</taxon>
        <taxon>Basidiomycota</taxon>
        <taxon>Agaricomycotina</taxon>
        <taxon>Agaricomycetes</taxon>
        <taxon>Agaricomycetidae</taxon>
        <taxon>Agaricales</taxon>
        <taxon>Agaricineae</taxon>
        <taxon>Strophariaceae</taxon>
        <taxon>Psilocybe</taxon>
    </lineage>
</organism>
<dbReference type="PANTHER" id="PTHR12585:SF72">
    <property type="entry name" value="MEIOTIC RECOMBINATION PROTEIN REC8"/>
    <property type="match status" value="1"/>
</dbReference>
<comment type="similarity">
    <text evidence="2">Belongs to the rad21 family.</text>
</comment>
<accession>A0A8H5EU45</accession>
<evidence type="ECO:0000259" key="6">
    <source>
        <dbReference type="Pfam" id="PF04825"/>
    </source>
</evidence>
<dbReference type="Pfam" id="PF04824">
    <property type="entry name" value="Rad21_Rec8"/>
    <property type="match status" value="1"/>
</dbReference>
<sequence>MFFTPELLAKRDSGFGLLWLAATLGSRSNFKKLPRRSVLTADIGQLCELISEPAEPLALRLSSNLMFGVVRATHLSWPVVKQEIFMTDVTNCVVSLKKVINDTRTASAAGGQIQMANPTVRPAALTIAADPKAALSLDYDAFVADWDYYLDISIEHGRNAGVPLDNDEDFNDKSKGKRKGRGGAPLASQTEAVRKEMHTLEEHHEHLLSASFEQSCHAGDAGVDISSSQAEPLFENSFAFSDGLELGEGIGDELARELGWGSPVKTPRINKERDPHDGNFNFQQDDNLFDMDFNFNAVADDAPQVGETPPARDEQQNGEPSQFEGLLHGPTECYREPYEFVFTSAAFSGHGTRKVQSKKLKRTRLLLDARTELTDEELKIARAKYLEWQNKLRREMNAKQLQKDHDRIIDDMICGVPHGIQAPGLVNFWQGAFKVQIDARSGAVDIHPEDEEPVSKRRKRNTRDEEQEVEIDHDLNAPGMGWDDGQWGAGDQYGEMGMIVDEEFGGVRQSSEEPGQARRVSRSASILGAGFELAPRDPANASQKSSLFPWDHAGPSSSGGNEPFGGMDPPIETVSVRLRTRSLSRAGSSPLAPSKRGSATGVIFSPAAPGIDDDFIFDVENGGLAEGTQQETQKSDINLVTLERNSFNFLEYARMQQQTLPKSAELTFDTVVPKVSSTRHVAASAFYHCLVLATKNFLSLHQEEPYEFITIEII</sequence>
<dbReference type="InterPro" id="IPR006909">
    <property type="entry name" value="Rad21/Rec8_C_eu"/>
</dbReference>
<feature type="region of interest" description="Disordered" evidence="4">
    <location>
        <begin position="161"/>
        <end position="189"/>
    </location>
</feature>
<evidence type="ECO:0000313" key="7">
    <source>
        <dbReference type="EMBL" id="KAF5312434.1"/>
    </source>
</evidence>
<feature type="region of interest" description="Disordered" evidence="4">
    <location>
        <begin position="301"/>
        <end position="328"/>
    </location>
</feature>
<comment type="subcellular location">
    <subcellularLocation>
        <location evidence="1">Nucleus</location>
    </subcellularLocation>
</comment>
<dbReference type="GO" id="GO:0003682">
    <property type="term" value="F:chromatin binding"/>
    <property type="evidence" value="ECO:0007669"/>
    <property type="project" value="TreeGrafter"/>
</dbReference>
<keyword evidence="8" id="KW-1185">Reference proteome</keyword>
<dbReference type="CDD" id="cd21790">
    <property type="entry name" value="Rad21_Rec8_M_ScRec8p-like"/>
    <property type="match status" value="1"/>
</dbReference>
<evidence type="ECO:0000256" key="3">
    <source>
        <dbReference type="ARBA" id="ARBA00023242"/>
    </source>
</evidence>